<evidence type="ECO:0000313" key="7">
    <source>
        <dbReference type="Proteomes" id="UP001371456"/>
    </source>
</evidence>
<keyword evidence="2" id="KW-0479">Metal-binding</keyword>
<dbReference type="InterPro" id="IPR004910">
    <property type="entry name" value="Yippee/Mis18/Cereblon"/>
</dbReference>
<evidence type="ECO:0000259" key="5">
    <source>
        <dbReference type="PROSITE" id="PS51792"/>
    </source>
</evidence>
<evidence type="ECO:0000256" key="4">
    <source>
        <dbReference type="RuleBase" id="RU110713"/>
    </source>
</evidence>
<comment type="similarity">
    <text evidence="1 4">Belongs to the yippee family.</text>
</comment>
<dbReference type="Proteomes" id="UP001371456">
    <property type="component" value="Unassembled WGS sequence"/>
</dbReference>
<dbReference type="PANTHER" id="PTHR13848">
    <property type="entry name" value="PROTEIN YIPPEE-LIKE CG15309-RELATED"/>
    <property type="match status" value="1"/>
</dbReference>
<feature type="domain" description="Yippee" evidence="5">
    <location>
        <begin position="10"/>
        <end position="107"/>
    </location>
</feature>
<comment type="caution">
    <text evidence="6">The sequence shown here is derived from an EMBL/GenBank/DDBJ whole genome shotgun (WGS) entry which is preliminary data.</text>
</comment>
<organism evidence="6 7">
    <name type="scientific">Solanum bulbocastanum</name>
    <name type="common">Wild potato</name>
    <dbReference type="NCBI Taxonomy" id="147425"/>
    <lineage>
        <taxon>Eukaryota</taxon>
        <taxon>Viridiplantae</taxon>
        <taxon>Streptophyta</taxon>
        <taxon>Embryophyta</taxon>
        <taxon>Tracheophyta</taxon>
        <taxon>Spermatophyta</taxon>
        <taxon>Magnoliopsida</taxon>
        <taxon>eudicotyledons</taxon>
        <taxon>Gunneridae</taxon>
        <taxon>Pentapetalae</taxon>
        <taxon>asterids</taxon>
        <taxon>lamiids</taxon>
        <taxon>Solanales</taxon>
        <taxon>Solanaceae</taxon>
        <taxon>Solanoideae</taxon>
        <taxon>Solaneae</taxon>
        <taxon>Solanum</taxon>
    </lineage>
</organism>
<proteinExistence type="inferred from homology"/>
<dbReference type="Pfam" id="PF03226">
    <property type="entry name" value="Yippee-Mis18"/>
    <property type="match status" value="1"/>
</dbReference>
<sequence length="156" mass="17315">MADAATYNHPLFSCRICQNPIALRDDLLSKRFVAKSGGAYLFRHAMNVVVGKKEDRKLMTGTFSVADIFCSKCGQELGWKYVKAYDPAQKYKEGVSSHPPTKSAQAKNSYVIVSSLSVPDFHAGSLNFFSVSEEFRVVSIFSFKDLVIWVSGVSDQ</sequence>
<name>A0AAN8TVZ1_SOLBU</name>
<evidence type="ECO:0000313" key="6">
    <source>
        <dbReference type="EMBL" id="KAK6794670.1"/>
    </source>
</evidence>
<dbReference type="InterPro" id="IPR034751">
    <property type="entry name" value="Yippee"/>
</dbReference>
<evidence type="ECO:0000256" key="3">
    <source>
        <dbReference type="ARBA" id="ARBA00022833"/>
    </source>
</evidence>
<dbReference type="EMBL" id="JBANQN010000003">
    <property type="protein sequence ID" value="KAK6794670.1"/>
    <property type="molecule type" value="Genomic_DNA"/>
</dbReference>
<dbReference type="PROSITE" id="PS51792">
    <property type="entry name" value="YIPPEE"/>
    <property type="match status" value="1"/>
</dbReference>
<evidence type="ECO:0000256" key="2">
    <source>
        <dbReference type="ARBA" id="ARBA00022723"/>
    </source>
</evidence>
<reference evidence="6 7" key="1">
    <citation type="submission" date="2024-02" db="EMBL/GenBank/DDBJ databases">
        <title>de novo genome assembly of Solanum bulbocastanum strain 11H21.</title>
        <authorList>
            <person name="Hosaka A.J."/>
        </authorList>
    </citation>
    <scope>NUCLEOTIDE SEQUENCE [LARGE SCALE GENOMIC DNA]</scope>
    <source>
        <tissue evidence="6">Young leaves</tissue>
    </source>
</reference>
<dbReference type="InterPro" id="IPR039058">
    <property type="entry name" value="Yippee_fam"/>
</dbReference>
<accession>A0AAN8TVZ1</accession>
<keyword evidence="3" id="KW-0862">Zinc</keyword>
<evidence type="ECO:0000256" key="1">
    <source>
        <dbReference type="ARBA" id="ARBA00005613"/>
    </source>
</evidence>
<protein>
    <recommendedName>
        <fullName evidence="4">Protein yippee-like</fullName>
    </recommendedName>
</protein>
<dbReference type="GO" id="GO:0046872">
    <property type="term" value="F:metal ion binding"/>
    <property type="evidence" value="ECO:0007669"/>
    <property type="project" value="UniProtKB-KW"/>
</dbReference>
<dbReference type="AlphaFoldDB" id="A0AAN8TVZ1"/>
<gene>
    <name evidence="6" type="ORF">RDI58_008123</name>
</gene>
<keyword evidence="7" id="KW-1185">Reference proteome</keyword>